<name>A0ABS5Y5N4_9CYAN</name>
<organism evidence="1 2">
    <name type="scientific">Leptothoe kymatousa TAU-MAC 1615</name>
    <dbReference type="NCBI Taxonomy" id="2364775"/>
    <lineage>
        <taxon>Bacteria</taxon>
        <taxon>Bacillati</taxon>
        <taxon>Cyanobacteriota</taxon>
        <taxon>Cyanophyceae</taxon>
        <taxon>Nodosilineales</taxon>
        <taxon>Cymatolegaceae</taxon>
        <taxon>Leptothoe</taxon>
        <taxon>Leptothoe kymatousa</taxon>
    </lineage>
</organism>
<evidence type="ECO:0000313" key="2">
    <source>
        <dbReference type="Proteomes" id="UP001196661"/>
    </source>
</evidence>
<sequence length="71" mass="8210">MDTGLMRLIWSVVEETPAMHLQGACDRETIRLLLARIDQRVVLSAQARSQAQQYLIDRWHLIQEISFGQAM</sequence>
<gene>
    <name evidence="1" type="ORF">IXB28_11440</name>
</gene>
<keyword evidence="2" id="KW-1185">Reference proteome</keyword>
<accession>A0ABS5Y5N4</accession>
<dbReference type="RefSeq" id="WP_215618727.1">
    <property type="nucleotide sequence ID" value="NZ_JADOER010000010.1"/>
</dbReference>
<protein>
    <submittedName>
        <fullName evidence="1">Uncharacterized protein</fullName>
    </submittedName>
</protein>
<evidence type="ECO:0000313" key="1">
    <source>
        <dbReference type="EMBL" id="MBT9312823.1"/>
    </source>
</evidence>
<comment type="caution">
    <text evidence="1">The sequence shown here is derived from an EMBL/GenBank/DDBJ whole genome shotgun (WGS) entry which is preliminary data.</text>
</comment>
<reference evidence="1 2" key="1">
    <citation type="journal article" date="2021" name="Mar. Drugs">
        <title>Genome Reduction and Secondary Metabolism of the Marine Sponge-Associated Cyanobacterium Leptothoe.</title>
        <authorList>
            <person name="Konstantinou D."/>
            <person name="Popin R.V."/>
            <person name="Fewer D.P."/>
            <person name="Sivonen K."/>
            <person name="Gkelis S."/>
        </authorList>
    </citation>
    <scope>NUCLEOTIDE SEQUENCE [LARGE SCALE GENOMIC DNA]</scope>
    <source>
        <strain evidence="1 2">TAU-MAC 1615</strain>
    </source>
</reference>
<dbReference type="Proteomes" id="UP001196661">
    <property type="component" value="Unassembled WGS sequence"/>
</dbReference>
<dbReference type="EMBL" id="JADOER010000010">
    <property type="protein sequence ID" value="MBT9312823.1"/>
    <property type="molecule type" value="Genomic_DNA"/>
</dbReference>
<proteinExistence type="predicted"/>